<dbReference type="PANTHER" id="PTHR37461">
    <property type="entry name" value="ANTI-SIGMA-K FACTOR RSKA"/>
    <property type="match status" value="1"/>
</dbReference>
<evidence type="ECO:0000256" key="1">
    <source>
        <dbReference type="SAM" id="MobiDB-lite"/>
    </source>
</evidence>
<keyword evidence="2" id="KW-1133">Transmembrane helix</keyword>
<dbReference type="GO" id="GO:0005886">
    <property type="term" value="C:plasma membrane"/>
    <property type="evidence" value="ECO:0007669"/>
    <property type="project" value="InterPro"/>
</dbReference>
<protein>
    <submittedName>
        <fullName evidence="4">Anti-sigma factor</fullName>
    </submittedName>
</protein>
<sequence>MAASQPYQTERVPDAMSNPEEHDDGLSGDSVLVAEYVLGLLDADEHARMTTRLANEPALRKELALWQSRLASLDTEFVETAAPAGALPAIEKRIFGEPAPRRHGLWESLAFWRSLAGAAAAIAVVAVGVNFMRPPQLSPSELATQLVAALQDQGSGVSFVALYDETSGMFKLTALSGAAVPDKDFELWMIGEDGKPVSMGVVPMARTEMPMPDDMKSHFTPGITLAVTLEPKGGSPTGDPTGPVVAKGEATVI</sequence>
<dbReference type="InterPro" id="IPR018764">
    <property type="entry name" value="RskA_C"/>
</dbReference>
<keyword evidence="2" id="KW-0472">Membrane</keyword>
<evidence type="ECO:0000259" key="3">
    <source>
        <dbReference type="Pfam" id="PF10099"/>
    </source>
</evidence>
<dbReference type="GO" id="GO:0006417">
    <property type="term" value="P:regulation of translation"/>
    <property type="evidence" value="ECO:0007669"/>
    <property type="project" value="TreeGrafter"/>
</dbReference>
<gene>
    <name evidence="4" type="ORF">FNA67_01635</name>
</gene>
<dbReference type="Proteomes" id="UP000321062">
    <property type="component" value="Chromosome"/>
</dbReference>
<dbReference type="AlphaFoldDB" id="A0A5B9DIN6"/>
<dbReference type="Pfam" id="PF10099">
    <property type="entry name" value="RskA_C"/>
    <property type="match status" value="1"/>
</dbReference>
<name>A0A5B9DIN6_9HYPH</name>
<feature type="transmembrane region" description="Helical" evidence="2">
    <location>
        <begin position="110"/>
        <end position="132"/>
    </location>
</feature>
<accession>A0A5B9DIN6</accession>
<keyword evidence="5" id="KW-1185">Reference proteome</keyword>
<dbReference type="OrthoDB" id="9816387at2"/>
<feature type="region of interest" description="Disordered" evidence="1">
    <location>
        <begin position="1"/>
        <end position="25"/>
    </location>
</feature>
<proteinExistence type="predicted"/>
<dbReference type="GO" id="GO:0016989">
    <property type="term" value="F:sigma factor antagonist activity"/>
    <property type="evidence" value="ECO:0007669"/>
    <property type="project" value="TreeGrafter"/>
</dbReference>
<evidence type="ECO:0000313" key="4">
    <source>
        <dbReference type="EMBL" id="QEE18957.1"/>
    </source>
</evidence>
<reference evidence="4 5" key="1">
    <citation type="journal article" date="2015" name="Int. J. Syst. Evol. Microbiol.">
        <title>Youhaiella tibetensis gen. nov., sp. nov., isolated from subsurface sediment.</title>
        <authorList>
            <person name="Wang Y.X."/>
            <person name="Huang F.Q."/>
            <person name="Nogi Y."/>
            <person name="Pang S.J."/>
            <person name="Wang P.K."/>
            <person name="Lv J."/>
        </authorList>
    </citation>
    <scope>NUCLEOTIDE SEQUENCE [LARGE SCALE GENOMIC DNA]</scope>
    <source>
        <strain evidence="5">fig4</strain>
    </source>
</reference>
<evidence type="ECO:0000313" key="5">
    <source>
        <dbReference type="Proteomes" id="UP000321062"/>
    </source>
</evidence>
<dbReference type="InterPro" id="IPR051474">
    <property type="entry name" value="Anti-sigma-K/W_factor"/>
</dbReference>
<feature type="domain" description="Anti-sigma K factor RskA C-terminal" evidence="3">
    <location>
        <begin position="115"/>
        <end position="244"/>
    </location>
</feature>
<dbReference type="PANTHER" id="PTHR37461:SF1">
    <property type="entry name" value="ANTI-SIGMA-K FACTOR RSKA"/>
    <property type="match status" value="1"/>
</dbReference>
<dbReference type="KEGG" id="yti:FNA67_01635"/>
<dbReference type="EMBL" id="CP041690">
    <property type="protein sequence ID" value="QEE18957.1"/>
    <property type="molecule type" value="Genomic_DNA"/>
</dbReference>
<evidence type="ECO:0000256" key="2">
    <source>
        <dbReference type="SAM" id="Phobius"/>
    </source>
</evidence>
<feature type="region of interest" description="Disordered" evidence="1">
    <location>
        <begin position="230"/>
        <end position="253"/>
    </location>
</feature>
<keyword evidence="2" id="KW-0812">Transmembrane</keyword>
<organism evidence="4 5">
    <name type="scientific">Paradevosia tibetensis</name>
    <dbReference type="NCBI Taxonomy" id="1447062"/>
    <lineage>
        <taxon>Bacteria</taxon>
        <taxon>Pseudomonadati</taxon>
        <taxon>Pseudomonadota</taxon>
        <taxon>Alphaproteobacteria</taxon>
        <taxon>Hyphomicrobiales</taxon>
        <taxon>Devosiaceae</taxon>
        <taxon>Paradevosia</taxon>
    </lineage>
</organism>